<dbReference type="RefSeq" id="XP_019633572.1">
    <property type="nucleotide sequence ID" value="XM_019778013.1"/>
</dbReference>
<dbReference type="Pfam" id="PF00531">
    <property type="entry name" value="Death"/>
    <property type="match status" value="1"/>
</dbReference>
<evidence type="ECO:0000259" key="2">
    <source>
        <dbReference type="PROSITE" id="PS50017"/>
    </source>
</evidence>
<dbReference type="Proteomes" id="UP000515135">
    <property type="component" value="Unplaced"/>
</dbReference>
<dbReference type="AlphaFoldDB" id="A0A6P4ZRK4"/>
<name>A0A6P4ZRK4_BRABE</name>
<dbReference type="OrthoDB" id="10057267at2759"/>
<feature type="domain" description="Death" evidence="2">
    <location>
        <begin position="512"/>
        <end position="577"/>
    </location>
</feature>
<evidence type="ECO:0000313" key="4">
    <source>
        <dbReference type="RefSeq" id="XP_019633572.1"/>
    </source>
</evidence>
<dbReference type="SUPFAM" id="SSF47986">
    <property type="entry name" value="DEATH domain"/>
    <property type="match status" value="1"/>
</dbReference>
<dbReference type="InterPro" id="IPR011029">
    <property type="entry name" value="DEATH-like_dom_sf"/>
</dbReference>
<proteinExistence type="predicted"/>
<protein>
    <submittedName>
        <fullName evidence="4">Uncharacterized protein LOC109477000</fullName>
    </submittedName>
</protein>
<reference evidence="4" key="1">
    <citation type="submission" date="2025-08" db="UniProtKB">
        <authorList>
            <consortium name="RefSeq"/>
        </authorList>
    </citation>
    <scope>IDENTIFICATION</scope>
    <source>
        <tissue evidence="4">Gonad</tissue>
    </source>
</reference>
<keyword evidence="3" id="KW-1185">Reference proteome</keyword>
<evidence type="ECO:0000313" key="3">
    <source>
        <dbReference type="Proteomes" id="UP000515135"/>
    </source>
</evidence>
<dbReference type="PANTHER" id="PTHR15077:SF9">
    <property type="entry name" value="C-TERMINAL OF ROC (COR) DOMAIN-CONTAINING PROTEIN"/>
    <property type="match status" value="1"/>
</dbReference>
<dbReference type="Gene3D" id="2.60.220.30">
    <property type="match status" value="1"/>
</dbReference>
<dbReference type="PANTHER" id="PTHR15077">
    <property type="entry name" value="FAS-ASSOCIATING DEATH DOMAIN-CONTAINING PROTEIN FADD"/>
    <property type="match status" value="1"/>
</dbReference>
<feature type="region of interest" description="Disordered" evidence="1">
    <location>
        <begin position="420"/>
        <end position="496"/>
    </location>
</feature>
<feature type="compositionally biased region" description="Polar residues" evidence="1">
    <location>
        <begin position="430"/>
        <end position="441"/>
    </location>
</feature>
<dbReference type="SMART" id="SM00005">
    <property type="entry name" value="DEATH"/>
    <property type="match status" value="1"/>
</dbReference>
<dbReference type="GeneID" id="109477000"/>
<dbReference type="KEGG" id="bbel:109477000"/>
<dbReference type="PROSITE" id="PS50017">
    <property type="entry name" value="DEATH_DOMAIN"/>
    <property type="match status" value="1"/>
</dbReference>
<dbReference type="InterPro" id="IPR016729">
    <property type="entry name" value="FADD"/>
</dbReference>
<evidence type="ECO:0000256" key="1">
    <source>
        <dbReference type="SAM" id="MobiDB-lite"/>
    </source>
</evidence>
<sequence>MMKRFEQQQADIQLQLEELKKPAPPPPSYFHETVESILSRMDETDVRLLMRVWSARTGKQESPAVAAIPADWIKDMMKSDYKYTTAGNLSILEKDMMAAGISFPVIVRDIPAVSKELKYTRATVAEVGRKGGELEIPGFVKLFVPPGVLQHDTRITISTVDVAAILRDPESVNWLSGYPWSLGEDACPRELLGQMLFSPAFNVNMHGAQLNGPVEVQTWLHPGSEGMRCVILKNCDGEGWVDITSSTEYQINQHKISISLKKFCPIMTGWAPADAAISSVLQTMAGALSSRTLDCRFAAHINASPEDVQFHVVCRDRRVQTDQYHPGFTKCGGNAAMFDLFNGDVIDIAVSIREGQELFRQIELRSNQCCDKYGQNVQMLLDRPNGNRVKGEVDVNKVQGPSKRTVCQFVFKEEGDILQSITTPPMVPSQERTSINPLSTTVRDDGAGSSGFGRDTQPTSAVRGKKRRRSESRREDDGAGPSGVGRDTQPTSAADHDMQVCFEKVIAGVSRKWDDLARKLGFNENQIDDIHNVKLDQGRRCREMLRRWRDREGSEATLEVLKQALINIGERLTAESL</sequence>
<dbReference type="GO" id="GO:0007165">
    <property type="term" value="P:signal transduction"/>
    <property type="evidence" value="ECO:0007669"/>
    <property type="project" value="InterPro"/>
</dbReference>
<dbReference type="Gene3D" id="1.10.533.10">
    <property type="entry name" value="Death Domain, Fas"/>
    <property type="match status" value="1"/>
</dbReference>
<gene>
    <name evidence="4" type="primary">LOC109477000</name>
</gene>
<organism evidence="3 4">
    <name type="scientific">Branchiostoma belcheri</name>
    <name type="common">Amphioxus</name>
    <dbReference type="NCBI Taxonomy" id="7741"/>
    <lineage>
        <taxon>Eukaryota</taxon>
        <taxon>Metazoa</taxon>
        <taxon>Chordata</taxon>
        <taxon>Cephalochordata</taxon>
        <taxon>Leptocardii</taxon>
        <taxon>Amphioxiformes</taxon>
        <taxon>Branchiostomatidae</taxon>
        <taxon>Branchiostoma</taxon>
    </lineage>
</organism>
<accession>A0A6P4ZRK4</accession>
<dbReference type="FunFam" id="1.10.533.10:FF:000087">
    <property type="entry name" value="Uncharacterized protein"/>
    <property type="match status" value="1"/>
</dbReference>
<dbReference type="InterPro" id="IPR000488">
    <property type="entry name" value="Death_dom"/>
</dbReference>
<dbReference type="CDD" id="cd01670">
    <property type="entry name" value="Death"/>
    <property type="match status" value="1"/>
</dbReference>